<keyword evidence="3" id="KW-1185">Reference proteome</keyword>
<evidence type="ECO:0000313" key="2">
    <source>
        <dbReference type="EnsemblPlants" id="KRH06032"/>
    </source>
</evidence>
<protein>
    <submittedName>
        <fullName evidence="1 2">Uncharacterized protein</fullName>
    </submittedName>
</protein>
<evidence type="ECO:0000313" key="1">
    <source>
        <dbReference type="EMBL" id="KRH06032.1"/>
    </source>
</evidence>
<sequence>MQRLARRGLIHTMQIQNLMHARDNDCLMEVRHCLKELLLEHLTWNCGRYGTLVKGDRMRNVGVVDSEYIVHLGLPTHGGSNGNEVRMQSYIEMQVFGKRWKDAAEKDKCWIDPYAQENKTSH</sequence>
<dbReference type="AlphaFoldDB" id="A0A0R0FJ10"/>
<reference evidence="1" key="3">
    <citation type="submission" date="2018-07" db="EMBL/GenBank/DDBJ databases">
        <title>WGS assembly of Glycine max.</title>
        <authorList>
            <person name="Schmutz J."/>
            <person name="Cannon S."/>
            <person name="Schlueter J."/>
            <person name="Ma J."/>
            <person name="Mitros T."/>
            <person name="Nelson W."/>
            <person name="Hyten D."/>
            <person name="Song Q."/>
            <person name="Thelen J."/>
            <person name="Cheng J."/>
            <person name="Xu D."/>
            <person name="Hellsten U."/>
            <person name="May G."/>
            <person name="Yu Y."/>
            <person name="Sakurai T."/>
            <person name="Umezawa T."/>
            <person name="Bhattacharyya M."/>
            <person name="Sandhu D."/>
            <person name="Valliyodan B."/>
            <person name="Lindquist E."/>
            <person name="Peto M."/>
            <person name="Grant D."/>
            <person name="Shu S."/>
            <person name="Goodstein D."/>
            <person name="Barry K."/>
            <person name="Futrell-Griggs M."/>
            <person name="Abernathy B."/>
            <person name="Du J."/>
            <person name="Tian Z."/>
            <person name="Zhu L."/>
            <person name="Gill N."/>
            <person name="Joshi T."/>
            <person name="Libault M."/>
            <person name="Sethuraman A."/>
            <person name="Zhang X."/>
            <person name="Shinozaki K."/>
            <person name="Nguyen H."/>
            <person name="Wing R."/>
            <person name="Cregan P."/>
            <person name="Specht J."/>
            <person name="Grimwood J."/>
            <person name="Rokhsar D."/>
            <person name="Stacey G."/>
            <person name="Shoemaker R."/>
            <person name="Jackson S."/>
        </authorList>
    </citation>
    <scope>NUCLEOTIDE SEQUENCE</scope>
    <source>
        <tissue evidence="1">Callus</tissue>
    </source>
</reference>
<gene>
    <name evidence="1" type="ORF">GLYMA_16G000800</name>
</gene>
<dbReference type="InterPro" id="IPR007877">
    <property type="entry name" value="DUF707"/>
</dbReference>
<dbReference type="Proteomes" id="UP000008827">
    <property type="component" value="Chromosome 16"/>
</dbReference>
<organism evidence="1">
    <name type="scientific">Glycine max</name>
    <name type="common">Soybean</name>
    <name type="synonym">Glycine hispida</name>
    <dbReference type="NCBI Taxonomy" id="3847"/>
    <lineage>
        <taxon>Eukaryota</taxon>
        <taxon>Viridiplantae</taxon>
        <taxon>Streptophyta</taxon>
        <taxon>Embryophyta</taxon>
        <taxon>Tracheophyta</taxon>
        <taxon>Spermatophyta</taxon>
        <taxon>Magnoliopsida</taxon>
        <taxon>eudicotyledons</taxon>
        <taxon>Gunneridae</taxon>
        <taxon>Pentapetalae</taxon>
        <taxon>rosids</taxon>
        <taxon>fabids</taxon>
        <taxon>Fabales</taxon>
        <taxon>Fabaceae</taxon>
        <taxon>Papilionoideae</taxon>
        <taxon>50 kb inversion clade</taxon>
        <taxon>NPAAA clade</taxon>
        <taxon>indigoferoid/millettioid clade</taxon>
        <taxon>Phaseoleae</taxon>
        <taxon>Glycine</taxon>
        <taxon>Glycine subgen. Soja</taxon>
    </lineage>
</organism>
<dbReference type="Pfam" id="PF05212">
    <property type="entry name" value="DUF707"/>
    <property type="match status" value="1"/>
</dbReference>
<reference evidence="1 2" key="1">
    <citation type="journal article" date="2010" name="Nature">
        <title>Genome sequence of the palaeopolyploid soybean.</title>
        <authorList>
            <person name="Schmutz J."/>
            <person name="Cannon S.B."/>
            <person name="Schlueter J."/>
            <person name="Ma J."/>
            <person name="Mitros T."/>
            <person name="Nelson W."/>
            <person name="Hyten D.L."/>
            <person name="Song Q."/>
            <person name="Thelen J.J."/>
            <person name="Cheng J."/>
            <person name="Xu D."/>
            <person name="Hellsten U."/>
            <person name="May G.D."/>
            <person name="Yu Y."/>
            <person name="Sakurai T."/>
            <person name="Umezawa T."/>
            <person name="Bhattacharyya M.K."/>
            <person name="Sandhu D."/>
            <person name="Valliyodan B."/>
            <person name="Lindquist E."/>
            <person name="Peto M."/>
            <person name="Grant D."/>
            <person name="Shu S."/>
            <person name="Goodstein D."/>
            <person name="Barry K."/>
            <person name="Futrell-Griggs M."/>
            <person name="Abernathy B."/>
            <person name="Du J."/>
            <person name="Tian Z."/>
            <person name="Zhu L."/>
            <person name="Gill N."/>
            <person name="Joshi T."/>
            <person name="Libault M."/>
            <person name="Sethuraman A."/>
            <person name="Zhang X.-C."/>
            <person name="Shinozaki K."/>
            <person name="Nguyen H.T."/>
            <person name="Wing R.A."/>
            <person name="Cregan P."/>
            <person name="Specht J."/>
            <person name="Grimwood J."/>
            <person name="Rokhsar D."/>
            <person name="Stacey G."/>
            <person name="Shoemaker R.C."/>
            <person name="Jackson S.A."/>
        </authorList>
    </citation>
    <scope>NUCLEOTIDE SEQUENCE [LARGE SCALE GENOMIC DNA]</scope>
    <source>
        <strain evidence="2">cv. Williams 82</strain>
        <tissue evidence="1">Callus</tissue>
    </source>
</reference>
<dbReference type="EnsemblPlants" id="KRH06032">
    <property type="protein sequence ID" value="KRH06032"/>
    <property type="gene ID" value="GLYMA_16G000800"/>
</dbReference>
<evidence type="ECO:0000313" key="3">
    <source>
        <dbReference type="Proteomes" id="UP000008827"/>
    </source>
</evidence>
<proteinExistence type="predicted"/>
<dbReference type="EMBL" id="CM000849">
    <property type="protein sequence ID" value="KRH06032.1"/>
    <property type="molecule type" value="Genomic_DNA"/>
</dbReference>
<reference evidence="2" key="2">
    <citation type="submission" date="2018-02" db="UniProtKB">
        <authorList>
            <consortium name="EnsemblPlants"/>
        </authorList>
    </citation>
    <scope>IDENTIFICATION</scope>
    <source>
        <strain evidence="2">Williams 82</strain>
    </source>
</reference>
<accession>A0A0R0FJ10</accession>
<dbReference type="Gramene" id="KRH06032">
    <property type="protein sequence ID" value="KRH06032"/>
    <property type="gene ID" value="GLYMA_16G000800"/>
</dbReference>
<name>A0A0R0FJ10_SOYBN</name>
<dbReference type="InParanoid" id="A0A0R0FJ10"/>